<name>Q8FQP5_COREF</name>
<dbReference type="InterPro" id="IPR010916">
    <property type="entry name" value="TonB_box_CS"/>
</dbReference>
<evidence type="ECO:0000256" key="1">
    <source>
        <dbReference type="ARBA" id="ARBA00009023"/>
    </source>
</evidence>
<dbReference type="eggNOG" id="COG1638">
    <property type="taxonomic scope" value="Bacteria"/>
</dbReference>
<organism evidence="5 6">
    <name type="scientific">Corynebacterium efficiens (strain DSM 44549 / YS-314 / AJ 12310 / JCM 11189 / NBRC 100395)</name>
    <dbReference type="NCBI Taxonomy" id="196164"/>
    <lineage>
        <taxon>Bacteria</taxon>
        <taxon>Bacillati</taxon>
        <taxon>Actinomycetota</taxon>
        <taxon>Actinomycetes</taxon>
        <taxon>Mycobacteriales</taxon>
        <taxon>Corynebacteriaceae</taxon>
        <taxon>Corynebacterium</taxon>
    </lineage>
</organism>
<protein>
    <submittedName>
        <fullName evidence="5">Uncharacterized protein</fullName>
    </submittedName>
</protein>
<dbReference type="KEGG" id="cef:CE1074"/>
<feature type="region of interest" description="Disordered" evidence="4">
    <location>
        <begin position="1"/>
        <end position="52"/>
    </location>
</feature>
<evidence type="ECO:0000256" key="3">
    <source>
        <dbReference type="ARBA" id="ARBA00022729"/>
    </source>
</evidence>
<dbReference type="Pfam" id="PF03480">
    <property type="entry name" value="DctP"/>
    <property type="match status" value="1"/>
</dbReference>
<evidence type="ECO:0000313" key="5">
    <source>
        <dbReference type="EMBL" id="BAC17884.1"/>
    </source>
</evidence>
<evidence type="ECO:0000256" key="4">
    <source>
        <dbReference type="SAM" id="MobiDB-lite"/>
    </source>
</evidence>
<keyword evidence="3" id="KW-0732">Signal</keyword>
<evidence type="ECO:0000313" key="6">
    <source>
        <dbReference type="Proteomes" id="UP000001409"/>
    </source>
</evidence>
<comment type="similarity">
    <text evidence="1">Belongs to the bacterial solute-binding protein 7 family.</text>
</comment>
<dbReference type="HOGENOM" id="CLU_052174_0_0_11"/>
<dbReference type="Gene3D" id="3.40.190.170">
    <property type="entry name" value="Bacterial extracellular solute-binding protein, family 7"/>
    <property type="match status" value="1"/>
</dbReference>
<evidence type="ECO:0000256" key="2">
    <source>
        <dbReference type="ARBA" id="ARBA00022448"/>
    </source>
</evidence>
<keyword evidence="6" id="KW-1185">Reference proteome</keyword>
<dbReference type="PANTHER" id="PTHR33376:SF7">
    <property type="entry name" value="C4-DICARBOXYLATE-BINDING PROTEIN DCTB"/>
    <property type="match status" value="1"/>
</dbReference>
<proteinExistence type="inferred from homology"/>
<dbReference type="OrthoDB" id="9815946at2"/>
<accession>Q8FQP5</accession>
<sequence length="426" mass="46068">MGVTKHFQSEPNHLREPRHNSKLSTPTDFGSLTQRGNTMLSGSKSAARPGRSNRGLLSTAAVLSVSALTLTACGGGGLNEGSQAVEGSPAAGESIVVKANPPYGPDHMMSTAMTQFGDVVTEDSNGELTFENFFADSLVKQPEVATSLTGGVIDLGYLGMAYTPASFPIDAWASQMGYGGDERPVVGLLANAAALIEWSYNHPEISEELESQGIYPLLPRFQNHDNYQLLCKDPVESLADAQGKRVRVGGELYSDAVTALGMTPVTLSGAEIYEGFERGVVDCFVGGEPDMTGLGLWEIGKNFTKVDFPGWSSISLASSTDFMESLTPEQKAAFDDNRAEFLKIYYTGYFDEQKRFHQEQDSMSLNYITPEADLQQALDTHFEGVRQNMIDNPPAVVSDSEAAVTEYEQLCEKWVGILEELGYDGG</sequence>
<dbReference type="InterPro" id="IPR018389">
    <property type="entry name" value="DctP_fam"/>
</dbReference>
<feature type="compositionally biased region" description="Polar residues" evidence="4">
    <location>
        <begin position="22"/>
        <end position="44"/>
    </location>
</feature>
<dbReference type="EMBL" id="BA000035">
    <property type="protein sequence ID" value="BAC17884.1"/>
    <property type="molecule type" value="Genomic_DNA"/>
</dbReference>
<dbReference type="Proteomes" id="UP000001409">
    <property type="component" value="Chromosome"/>
</dbReference>
<dbReference type="InterPro" id="IPR038404">
    <property type="entry name" value="TRAP_DctP_sf"/>
</dbReference>
<dbReference type="GO" id="GO:0055085">
    <property type="term" value="P:transmembrane transport"/>
    <property type="evidence" value="ECO:0007669"/>
    <property type="project" value="InterPro"/>
</dbReference>
<keyword evidence="2" id="KW-0813">Transport</keyword>
<dbReference type="STRING" id="196164.gene:10741482"/>
<dbReference type="PANTHER" id="PTHR33376">
    <property type="match status" value="1"/>
</dbReference>
<reference evidence="5 6" key="1">
    <citation type="journal article" date="2003" name="Genome Res.">
        <title>Comparative complete genome sequence analysis of the amino acid replacements responsible for the thermostability of Corynebacterium efficiens.</title>
        <authorList>
            <person name="Nishio Y."/>
            <person name="Nakamura Y."/>
            <person name="Kawarabayasi Y."/>
            <person name="Usuda Y."/>
            <person name="Kimura E."/>
            <person name="Sugimoto S."/>
            <person name="Matsui K."/>
            <person name="Yamagishi A."/>
            <person name="Kikuchi H."/>
            <person name="Ikeo K."/>
            <person name="Gojobori T."/>
        </authorList>
    </citation>
    <scope>NUCLEOTIDE SEQUENCE [LARGE SCALE GENOMIC DNA]</scope>
    <source>
        <strain evidence="6">DSM 44549 / YS-314 / AJ 12310 / JCM 11189 / NBRC 100395</strain>
    </source>
</reference>
<dbReference type="AlphaFoldDB" id="Q8FQP5"/>
<dbReference type="PROSITE" id="PS00430">
    <property type="entry name" value="TONB_DEPENDENT_REC_1"/>
    <property type="match status" value="1"/>
</dbReference>
<dbReference type="CDD" id="cd13666">
    <property type="entry name" value="PBP2_TRAP_DctP_like_1"/>
    <property type="match status" value="1"/>
</dbReference>